<reference evidence="1" key="1">
    <citation type="submission" date="2023-04" db="EMBL/GenBank/DDBJ databases">
        <title>Draft Genome sequencing of Naganishia species isolated from polar environments using Oxford Nanopore Technology.</title>
        <authorList>
            <person name="Leo P."/>
            <person name="Venkateswaran K."/>
        </authorList>
    </citation>
    <scope>NUCLEOTIDE SEQUENCE</scope>
    <source>
        <strain evidence="1">MNA-CCFEE 5261</strain>
    </source>
</reference>
<name>A0ACC2WBG8_9TREE</name>
<gene>
    <name evidence="1" type="ORF">QFC19_002290</name>
</gene>
<organism evidence="1 2">
    <name type="scientific">Naganishia cerealis</name>
    <dbReference type="NCBI Taxonomy" id="610337"/>
    <lineage>
        <taxon>Eukaryota</taxon>
        <taxon>Fungi</taxon>
        <taxon>Dikarya</taxon>
        <taxon>Basidiomycota</taxon>
        <taxon>Agaricomycotina</taxon>
        <taxon>Tremellomycetes</taxon>
        <taxon>Filobasidiales</taxon>
        <taxon>Filobasidiaceae</taxon>
        <taxon>Naganishia</taxon>
    </lineage>
</organism>
<dbReference type="Proteomes" id="UP001241377">
    <property type="component" value="Unassembled WGS sequence"/>
</dbReference>
<proteinExistence type="predicted"/>
<evidence type="ECO:0000313" key="2">
    <source>
        <dbReference type="Proteomes" id="UP001241377"/>
    </source>
</evidence>
<keyword evidence="2" id="KW-1185">Reference proteome</keyword>
<evidence type="ECO:0000313" key="1">
    <source>
        <dbReference type="EMBL" id="KAJ9108574.1"/>
    </source>
</evidence>
<protein>
    <submittedName>
        <fullName evidence="1">Uncharacterized protein</fullName>
    </submittedName>
</protein>
<sequence length="1121" mass="124639">MSSEQHYDGGGRGKGDAEDPIEIDSSNSGHLADIMRNHDISQQVLPNALGPFITDGSVTSTHGKKRKAEDATTIKNDQLLHSHRLNGANRLPVDSFGVPLARDSQLDRPYYLPVSQEQKSRDTLLKSMNKSSTRLLLPKRDRDSFQGRSSNLRPDDMRTPTVLQGISSETDDSLPYTTVLSRSPYPIIPMDSQKFAKARQKAEQPSSRSLVNVLPDVSMRGSREMAMPPPRVDSGYGNMSAFASTSSQALPPLLSTAPLAPFSASLSQHQSQSSRKQPRDFAVNQATPASGYDRVIFHPKAGYPLLPPGHPNSPESSRPFVPSNAPRPSLPVWTAVSPKDRKYEARLQSNDVRTPLTTDSANTVPVWALKRRGLTSALEYYRDPIATNGGSVSIGEGGVARSIFLEGSLGDGYGFWGTGKSVGTFVVPFGNARRRGRFQRRSNANSSLGSELGRSGTPEETTIAKPVDVIPPPRRPTPPPEVVAAIHQVLANSERADGKGPTSPTSDRKQEVPEIEALLRAHRARTPVAVGISEDCILVPFSVPRPFLILGWFWITDAWPEPTGEAWSNLEISCQDLQSPDVQIRWRFRFDWCTSGQSEYPWWEAPIRGVTPLFMSMKHSPLEDHASAIDDSEVSLTESVQLPKKNEHGAVVIERDEDRLADGWKTCIFCGSRSAEVYNGKHYCLNIECHQWFYDSTTDKDNKTPRRIILRAPRRAQRHTSEELGMHLRPPVFSEPADVQSTDAGKTYWRGWVCAECGCANERKHWRGWDCEGCSNKWYPDRKIWSASELMPAGGRDPDFNTSPCLDEIVQFVRGTTRTSTIWRDGTKACSYGLPSGNEVHHLLASPTSTSVSKTNDILQLLQAKEHVNFRRTPDQQPATRSMEKCYSPLYTFLAGPLETPMLEGLPSYKPVSWQIAPRVCVQAIGRINDISTRIISNEKRFNSLLFVCPPPDLPSILIPWIRVPQYSTFAIMYLGSRGVIHLIDPEETRKDDKHLQGRVEVQHGDIILIRSFETEVDLGLKPEGFGFFCVARQIYPPEDPAREGTGQSFTTCKRKKPPIMPREWPANAFSTSTVSEPISDVKPQDLPVERQGWHMGNIYIWNSGGNSEVEQPTAVKPTSA</sequence>
<dbReference type="EMBL" id="JASBWR010000019">
    <property type="protein sequence ID" value="KAJ9108574.1"/>
    <property type="molecule type" value="Genomic_DNA"/>
</dbReference>
<accession>A0ACC2WBG8</accession>
<comment type="caution">
    <text evidence="1">The sequence shown here is derived from an EMBL/GenBank/DDBJ whole genome shotgun (WGS) entry which is preliminary data.</text>
</comment>